<keyword evidence="3" id="KW-0808">Transferase</keyword>
<dbReference type="Pfam" id="PF10119">
    <property type="entry name" value="MethyTransf_Reg"/>
    <property type="match status" value="1"/>
</dbReference>
<proteinExistence type="predicted"/>
<evidence type="ECO:0000259" key="2">
    <source>
        <dbReference type="Pfam" id="PF13847"/>
    </source>
</evidence>
<dbReference type="AlphaFoldDB" id="A0A3E0M903"/>
<dbReference type="InterPro" id="IPR029063">
    <property type="entry name" value="SAM-dependent_MTases_sf"/>
</dbReference>
<evidence type="ECO:0000259" key="1">
    <source>
        <dbReference type="Pfam" id="PF10119"/>
    </source>
</evidence>
<comment type="caution">
    <text evidence="3">The sequence shown here is derived from an EMBL/GenBank/DDBJ whole genome shotgun (WGS) entry which is preliminary data.</text>
</comment>
<reference evidence="3 4" key="1">
    <citation type="submission" date="2017-10" db="EMBL/GenBank/DDBJ databases">
        <title>A large-scale comparative metagenomic study reveals the eutrophication-driven functional interactions in six Microcystis-epibionts communities.</title>
        <authorList>
            <person name="Li Q."/>
            <person name="Lin F."/>
        </authorList>
    </citation>
    <scope>NUCLEOTIDE SEQUENCE [LARGE SCALE GENOMIC DNA]</scope>
    <source>
        <strain evidence="3">TW10</strain>
    </source>
</reference>
<protein>
    <submittedName>
        <fullName evidence="3">Methyltransferase domain-containing protein</fullName>
    </submittedName>
</protein>
<dbReference type="GO" id="GO:0032259">
    <property type="term" value="P:methylation"/>
    <property type="evidence" value="ECO:0007669"/>
    <property type="project" value="UniProtKB-KW"/>
</dbReference>
<evidence type="ECO:0000313" key="3">
    <source>
        <dbReference type="EMBL" id="REJ56086.1"/>
    </source>
</evidence>
<name>A0A3E0M903_9CHRO</name>
<gene>
    <name evidence="3" type="ORF">DWQ51_04015</name>
</gene>
<feature type="domain" description="Methyltransferase regulatory" evidence="1">
    <location>
        <begin position="216"/>
        <end position="299"/>
    </location>
</feature>
<feature type="domain" description="Methyltransferase" evidence="2">
    <location>
        <begin position="43"/>
        <end position="152"/>
    </location>
</feature>
<dbReference type="InterPro" id="IPR025714">
    <property type="entry name" value="Methyltranfer_dom"/>
</dbReference>
<dbReference type="Proteomes" id="UP000257002">
    <property type="component" value="Unassembled WGS sequence"/>
</dbReference>
<organism evidence="3 4">
    <name type="scientific">Microcystis wesenbergii TW10</name>
    <dbReference type="NCBI Taxonomy" id="2060474"/>
    <lineage>
        <taxon>Bacteria</taxon>
        <taxon>Bacillati</taxon>
        <taxon>Cyanobacteriota</taxon>
        <taxon>Cyanophyceae</taxon>
        <taxon>Oscillatoriophycideae</taxon>
        <taxon>Chroococcales</taxon>
        <taxon>Microcystaceae</taxon>
        <taxon>Microcystis</taxon>
    </lineage>
</organism>
<dbReference type="GO" id="GO:0008168">
    <property type="term" value="F:methyltransferase activity"/>
    <property type="evidence" value="ECO:0007669"/>
    <property type="project" value="UniProtKB-KW"/>
</dbReference>
<accession>A0A3E0M903</accession>
<dbReference type="EMBL" id="QQWD01000003">
    <property type="protein sequence ID" value="REJ56086.1"/>
    <property type="molecule type" value="Genomic_DNA"/>
</dbReference>
<dbReference type="InterPro" id="IPR018773">
    <property type="entry name" value="MeTrfase_reg_dom_prd"/>
</dbReference>
<dbReference type="SUPFAM" id="SSF53335">
    <property type="entry name" value="S-adenosyl-L-methionine-dependent methyltransferases"/>
    <property type="match status" value="1"/>
</dbReference>
<evidence type="ECO:0000313" key="4">
    <source>
        <dbReference type="Proteomes" id="UP000257002"/>
    </source>
</evidence>
<dbReference type="Pfam" id="PF13847">
    <property type="entry name" value="Methyltransf_31"/>
    <property type="match status" value="1"/>
</dbReference>
<keyword evidence="3" id="KW-0489">Methyltransferase</keyword>
<sequence>MSWTEGYVLEVNYTSGFYGELSPLKLGLATLIKSIQPPDSSQEFTYCELACGQGFTTNILAATYPHAQFYANDFNPSHIATARDLAAKAGMKNILFFDDSFEEFLERDLPQFDFISLHGIYSWISAKNRQAIVNFMRRNLKVGGLVYISYNALPGWSAAMPMQALMLRHGQHSSESILTRIEQALNFTGELLEANASYFVQNPILKNRYERLKEQNRYYLAHEYFNQEWNSFYFDEVAKELEDAKLKYVGSAHINDHIDAVNLSPAAQEKLAKISDPIYREVVRDFFVNSQFRRDIFIRGSLGLTPQEQLKQLQETRFALIVNPANIKFEQQFPLGEVKLQEAVYQPICQVLAESPQTLLQLQNHPKTSNINLNGLYQALMILTGIGYIHPAVDEQTCQERKPSTNAFNNAVKTKAIYNEELSFLASPLIGTGVVVNRLEQLFLLAKSSNQNAVQFVWQILASQGKKVVKDGKTLETEEENITHLKTVYEEFSQERLLTLQKLGIE</sequence>
<dbReference type="Gene3D" id="3.40.50.150">
    <property type="entry name" value="Vaccinia Virus protein VP39"/>
    <property type="match status" value="1"/>
</dbReference>